<dbReference type="STRING" id="797419.SAMN05216556_12143"/>
<dbReference type="InterPro" id="IPR019734">
    <property type="entry name" value="TPR_rpt"/>
</dbReference>
<keyword evidence="2" id="KW-0732">Signal</keyword>
<keyword evidence="1" id="KW-0802">TPR repeat</keyword>
<dbReference type="SMART" id="SM00028">
    <property type="entry name" value="TPR"/>
    <property type="match status" value="6"/>
</dbReference>
<dbReference type="EMBL" id="FQYV01000022">
    <property type="protein sequence ID" value="SHJ66086.1"/>
    <property type="molecule type" value="Genomic_DNA"/>
</dbReference>
<dbReference type="SUPFAM" id="SSF48452">
    <property type="entry name" value="TPR-like"/>
    <property type="match status" value="1"/>
</dbReference>
<dbReference type="Proteomes" id="UP000184172">
    <property type="component" value="Unassembled WGS sequence"/>
</dbReference>
<dbReference type="InterPro" id="IPR011990">
    <property type="entry name" value="TPR-like_helical_dom_sf"/>
</dbReference>
<gene>
    <name evidence="3" type="ORF">SAMN04487908_12224</name>
</gene>
<sequence>MKYALIVSLVLFSFTAEAQSVSALTVTKKGDSLFEIGEYNKAIPYYLEANRFREAAKSYEALGRNTEAQRYFERALSESSANPKTQFEYVKLLVRVSHYKQADSILQNLQFRFPNNPNFVYERGLVKEFQKDSTAIDLFLQVYSMDEGNINASYKIARNYIENRKFDAAAPYIENGLTLDKNSSRFLTLRALKEFYSQEFHEAIGTFNLLISKGESYISLHENLADAYTKTMQFEKALEQYQILLQKYDNQNPKWHHEVAFLYKAMKEYEKAKQHFNIAIGLLETPLSNEYMELATVYKREGDYKNEMAALRKSLVNNPNNERALYYLAVAADNYFKDKNTVLDYYENYLKQFGETGIMRNLVKQRVSDLKKELHYKTD</sequence>
<dbReference type="PANTHER" id="PTHR12558">
    <property type="entry name" value="CELL DIVISION CYCLE 16,23,27"/>
    <property type="match status" value="1"/>
</dbReference>
<feature type="repeat" description="TPR" evidence="1">
    <location>
        <begin position="288"/>
        <end position="321"/>
    </location>
</feature>
<reference evidence="4" key="1">
    <citation type="submission" date="2016-11" db="EMBL/GenBank/DDBJ databases">
        <authorList>
            <person name="Varghese N."/>
            <person name="Submissions S."/>
        </authorList>
    </citation>
    <scope>NUCLEOTIDE SEQUENCE [LARGE SCALE GENOMIC DNA]</scope>
    <source>
        <strain evidence="4">DSM 26349</strain>
    </source>
</reference>
<dbReference type="Pfam" id="PF13181">
    <property type="entry name" value="TPR_8"/>
    <property type="match status" value="2"/>
</dbReference>
<organism evidence="3 4">
    <name type="scientific">Aequorivita viscosa</name>
    <dbReference type="NCBI Taxonomy" id="797419"/>
    <lineage>
        <taxon>Bacteria</taxon>
        <taxon>Pseudomonadati</taxon>
        <taxon>Bacteroidota</taxon>
        <taxon>Flavobacteriia</taxon>
        <taxon>Flavobacteriales</taxon>
        <taxon>Flavobacteriaceae</taxon>
        <taxon>Aequorivita</taxon>
    </lineage>
</organism>
<dbReference type="RefSeq" id="WP_073220103.1">
    <property type="nucleotide sequence ID" value="NZ_FNNS01000021.1"/>
</dbReference>
<dbReference type="AlphaFoldDB" id="A0A1M6L4G7"/>
<evidence type="ECO:0000313" key="4">
    <source>
        <dbReference type="Proteomes" id="UP000184172"/>
    </source>
</evidence>
<dbReference type="PANTHER" id="PTHR12558:SF13">
    <property type="entry name" value="CELL DIVISION CYCLE PROTEIN 27 HOMOLOG"/>
    <property type="match status" value="1"/>
</dbReference>
<evidence type="ECO:0000313" key="3">
    <source>
        <dbReference type="EMBL" id="SHJ66086.1"/>
    </source>
</evidence>
<feature type="chain" id="PRO_5009919145" evidence="2">
    <location>
        <begin position="19"/>
        <end position="379"/>
    </location>
</feature>
<proteinExistence type="predicted"/>
<evidence type="ECO:0000256" key="1">
    <source>
        <dbReference type="PROSITE-ProRule" id="PRU00339"/>
    </source>
</evidence>
<dbReference type="Gene3D" id="1.25.40.10">
    <property type="entry name" value="Tetratricopeptide repeat domain"/>
    <property type="match status" value="2"/>
</dbReference>
<evidence type="ECO:0000256" key="2">
    <source>
        <dbReference type="SAM" id="SignalP"/>
    </source>
</evidence>
<protein>
    <submittedName>
        <fullName evidence="3">Tetratricopeptide repeat-containing protein</fullName>
    </submittedName>
</protein>
<accession>A0A1M6L4G7</accession>
<dbReference type="PROSITE" id="PS50005">
    <property type="entry name" value="TPR"/>
    <property type="match status" value="1"/>
</dbReference>
<feature type="signal peptide" evidence="2">
    <location>
        <begin position="1"/>
        <end position="18"/>
    </location>
</feature>
<name>A0A1M6L4G7_9FLAO</name>
<keyword evidence="4" id="KW-1185">Reference proteome</keyword>
<dbReference type="OrthoDB" id="9810596at2"/>